<name>A0A183TJY8_SCHSO</name>
<evidence type="ECO:0000313" key="3">
    <source>
        <dbReference type="WBParaSite" id="SSLN_0001742601-mRNA-1"/>
    </source>
</evidence>
<proteinExistence type="predicted"/>
<organism evidence="3">
    <name type="scientific">Schistocephalus solidus</name>
    <name type="common">Tapeworm</name>
    <dbReference type="NCBI Taxonomy" id="70667"/>
    <lineage>
        <taxon>Eukaryota</taxon>
        <taxon>Metazoa</taxon>
        <taxon>Spiralia</taxon>
        <taxon>Lophotrochozoa</taxon>
        <taxon>Platyhelminthes</taxon>
        <taxon>Cestoda</taxon>
        <taxon>Eucestoda</taxon>
        <taxon>Diphyllobothriidea</taxon>
        <taxon>Diphyllobothriidae</taxon>
        <taxon>Schistocephalus</taxon>
    </lineage>
</organism>
<keyword evidence="2" id="KW-1185">Reference proteome</keyword>
<dbReference type="OrthoDB" id="6319551at2759"/>
<dbReference type="Proteomes" id="UP000275846">
    <property type="component" value="Unassembled WGS sequence"/>
</dbReference>
<protein>
    <submittedName>
        <fullName evidence="3">DUF5872 domain-containing protein</fullName>
    </submittedName>
</protein>
<evidence type="ECO:0000313" key="1">
    <source>
        <dbReference type="EMBL" id="VDM03172.1"/>
    </source>
</evidence>
<sequence length="123" mass="14000">GQVRRYRDTRKTSPKQLQLNPAKWEDLAQNRPAWRRTAKTGAAIYKDNRIATAKAKRTARKSQEPRTTTAAWLTIFGRNATTTKQHQLLRQRTSPLPTLHRTTLRPTSQCARICGIGGCKSME</sequence>
<dbReference type="EMBL" id="UYSU01041520">
    <property type="protein sequence ID" value="VDM03172.1"/>
    <property type="molecule type" value="Genomic_DNA"/>
</dbReference>
<dbReference type="WBParaSite" id="SSLN_0001742601-mRNA-1">
    <property type="protein sequence ID" value="SSLN_0001742601-mRNA-1"/>
    <property type="gene ID" value="SSLN_0001742601"/>
</dbReference>
<accession>A0A183TJY8</accession>
<gene>
    <name evidence="1" type="ORF">SSLN_LOCUS16786</name>
</gene>
<reference evidence="3" key="1">
    <citation type="submission" date="2016-06" db="UniProtKB">
        <authorList>
            <consortium name="WormBaseParasite"/>
        </authorList>
    </citation>
    <scope>IDENTIFICATION</scope>
</reference>
<dbReference type="AlphaFoldDB" id="A0A183TJY8"/>
<evidence type="ECO:0000313" key="2">
    <source>
        <dbReference type="Proteomes" id="UP000275846"/>
    </source>
</evidence>
<reference evidence="1 2" key="2">
    <citation type="submission" date="2018-11" db="EMBL/GenBank/DDBJ databases">
        <authorList>
            <consortium name="Pathogen Informatics"/>
        </authorList>
    </citation>
    <scope>NUCLEOTIDE SEQUENCE [LARGE SCALE GENOMIC DNA]</scope>
    <source>
        <strain evidence="1 2">NST_G2</strain>
    </source>
</reference>